<dbReference type="RefSeq" id="WP_176522915.1">
    <property type="nucleotide sequence ID" value="NZ_OBQI01000003.1"/>
</dbReference>
<feature type="transmembrane region" description="Helical" evidence="1">
    <location>
        <begin position="83"/>
        <end position="104"/>
    </location>
</feature>
<feature type="transmembrane region" description="Helical" evidence="1">
    <location>
        <begin position="110"/>
        <end position="134"/>
    </location>
</feature>
<proteinExistence type="predicted"/>
<evidence type="ECO:0000313" key="2">
    <source>
        <dbReference type="EMBL" id="SOC49418.1"/>
    </source>
</evidence>
<keyword evidence="3" id="KW-1185">Reference proteome</keyword>
<name>A0A285V741_9ACTN</name>
<dbReference type="Proteomes" id="UP000219435">
    <property type="component" value="Unassembled WGS sequence"/>
</dbReference>
<keyword evidence="1" id="KW-0472">Membrane</keyword>
<keyword evidence="1" id="KW-0812">Transmembrane</keyword>
<accession>A0A285V741</accession>
<dbReference type="AlphaFoldDB" id="A0A285V741"/>
<feature type="transmembrane region" description="Helical" evidence="1">
    <location>
        <begin position="43"/>
        <end position="62"/>
    </location>
</feature>
<keyword evidence="1" id="KW-1133">Transmembrane helix</keyword>
<feature type="transmembrane region" description="Helical" evidence="1">
    <location>
        <begin position="9"/>
        <end position="31"/>
    </location>
</feature>
<protein>
    <submittedName>
        <fullName evidence="2">Uncharacterized protein</fullName>
    </submittedName>
</protein>
<reference evidence="3" key="1">
    <citation type="submission" date="2017-08" db="EMBL/GenBank/DDBJ databases">
        <authorList>
            <person name="Varghese N."/>
            <person name="Submissions S."/>
        </authorList>
    </citation>
    <scope>NUCLEOTIDE SEQUENCE [LARGE SCALE GENOMIC DNA]</scope>
    <source>
        <strain evidence="3">DSM 4725</strain>
    </source>
</reference>
<gene>
    <name evidence="2" type="ORF">SAMN05660748_2140</name>
</gene>
<sequence length="142" mass="15323">MAFEEKRAWIMATVAVLTYAVYAVVVVSGAGDAPLPDAPYAAALLWSVGAAIAGTIALNVAADLSGRREDRTTDQRDREIHRLGQYVGQSFLVLGGVAGLLLALGEHDHFWIANVLYLAFFLSAVVGSVARIVAYRRGFQEW</sequence>
<evidence type="ECO:0000256" key="1">
    <source>
        <dbReference type="SAM" id="Phobius"/>
    </source>
</evidence>
<dbReference type="EMBL" id="OBQI01000003">
    <property type="protein sequence ID" value="SOC49418.1"/>
    <property type="molecule type" value="Genomic_DNA"/>
</dbReference>
<evidence type="ECO:0000313" key="3">
    <source>
        <dbReference type="Proteomes" id="UP000219435"/>
    </source>
</evidence>
<organism evidence="2 3">
    <name type="scientific">Blastococcus aggregatus</name>
    <dbReference type="NCBI Taxonomy" id="38502"/>
    <lineage>
        <taxon>Bacteria</taxon>
        <taxon>Bacillati</taxon>
        <taxon>Actinomycetota</taxon>
        <taxon>Actinomycetes</taxon>
        <taxon>Geodermatophilales</taxon>
        <taxon>Geodermatophilaceae</taxon>
        <taxon>Blastococcus</taxon>
    </lineage>
</organism>